<dbReference type="Pfam" id="PF09350">
    <property type="entry name" value="DJC28_CD"/>
    <property type="match status" value="1"/>
</dbReference>
<sequence>MVDAWEAAVEAQIRAAVERGEFDNLPGAGKPIPGRDLPYDEQWWIKGLLEREKIPTDALLPTPLMLRKRLERLPDEVRDLPTETAVRACAQDLNDQIVAWLRTPTGPRVVVRPVDVDAVVRQWRAARLPSLPGPSTPQASTAGGVRAERRQRRWWPWRRRPAA</sequence>
<reference evidence="4" key="1">
    <citation type="submission" date="2016-06" db="EMBL/GenBank/DDBJ databases">
        <authorList>
            <person name="Varghese N."/>
            <person name="Submissions Spin"/>
        </authorList>
    </citation>
    <scope>NUCLEOTIDE SEQUENCE [LARGE SCALE GENOMIC DNA]</scope>
    <source>
        <strain evidence="4">DSM 43817</strain>
    </source>
</reference>
<evidence type="ECO:0000256" key="1">
    <source>
        <dbReference type="SAM" id="MobiDB-lite"/>
    </source>
</evidence>
<evidence type="ECO:0000259" key="2">
    <source>
        <dbReference type="Pfam" id="PF09350"/>
    </source>
</evidence>
<feature type="compositionally biased region" description="Basic residues" evidence="1">
    <location>
        <begin position="149"/>
        <end position="163"/>
    </location>
</feature>
<evidence type="ECO:0000313" key="4">
    <source>
        <dbReference type="Proteomes" id="UP000198959"/>
    </source>
</evidence>
<proteinExistence type="predicted"/>
<evidence type="ECO:0000313" key="3">
    <source>
        <dbReference type="EMBL" id="SCL24643.1"/>
    </source>
</evidence>
<dbReference type="Proteomes" id="UP000198959">
    <property type="component" value="Unassembled WGS sequence"/>
</dbReference>
<feature type="domain" description="DnaJ homologue subfamily C member 28 conserved" evidence="2">
    <location>
        <begin position="9"/>
        <end position="78"/>
    </location>
</feature>
<keyword evidence="4" id="KW-1185">Reference proteome</keyword>
<dbReference type="InterPro" id="IPR018961">
    <property type="entry name" value="DnaJ_homolog_subfam-C_membr-28"/>
</dbReference>
<dbReference type="RefSeq" id="WP_091653040.1">
    <property type="nucleotide sequence ID" value="NZ_FMHW01000002.1"/>
</dbReference>
<feature type="region of interest" description="Disordered" evidence="1">
    <location>
        <begin position="129"/>
        <end position="163"/>
    </location>
</feature>
<dbReference type="AlphaFoldDB" id="A0A1C6S5B3"/>
<dbReference type="OrthoDB" id="3395286at2"/>
<dbReference type="EMBL" id="FMHW01000002">
    <property type="protein sequence ID" value="SCL24643.1"/>
    <property type="molecule type" value="Genomic_DNA"/>
</dbReference>
<organism evidence="3 4">
    <name type="scientific">Micromonospora pallida</name>
    <dbReference type="NCBI Taxonomy" id="145854"/>
    <lineage>
        <taxon>Bacteria</taxon>
        <taxon>Bacillati</taxon>
        <taxon>Actinomycetota</taxon>
        <taxon>Actinomycetes</taxon>
        <taxon>Micromonosporales</taxon>
        <taxon>Micromonosporaceae</taxon>
        <taxon>Micromonospora</taxon>
    </lineage>
</organism>
<protein>
    <recommendedName>
        <fullName evidence="2">DnaJ homologue subfamily C member 28 conserved domain-containing protein</fullName>
    </recommendedName>
</protein>
<dbReference type="STRING" id="145854.GA0074692_1808"/>
<name>A0A1C6S5B3_9ACTN</name>
<accession>A0A1C6S5B3</accession>
<gene>
    <name evidence="3" type="ORF">GA0074692_1808</name>
</gene>